<proteinExistence type="predicted"/>
<dbReference type="InterPro" id="IPR050194">
    <property type="entry name" value="Glycosyltransferase_grp1"/>
</dbReference>
<dbReference type="Gene3D" id="3.40.50.2000">
    <property type="entry name" value="Glycogen Phosphorylase B"/>
    <property type="match status" value="2"/>
</dbReference>
<dbReference type="AlphaFoldDB" id="A0A1H8I387"/>
<feature type="domain" description="Glycosyltransferase subfamily 4-like N-terminal" evidence="2">
    <location>
        <begin position="29"/>
        <end position="164"/>
    </location>
</feature>
<dbReference type="SUPFAM" id="SSF53756">
    <property type="entry name" value="UDP-Glycosyltransferase/glycogen phosphorylase"/>
    <property type="match status" value="1"/>
</dbReference>
<gene>
    <name evidence="3" type="ORF">SAMN05192583_3192</name>
</gene>
<sequence>MPKVLVLCPYPQGVAAGQRLKYEQYLDDWRAAGFDVTVSSFMDMALWDRAYVGGHRLAKAIGTVRGHLRRLRDLTRLRRYDLVYISMWVTPFGTTWMERLTRRWARAIVYDIEDNLLTEDGAPSGLRQRLKGRGKPRFLLERADHVITASPFMVDRYRERNAKGAVTLIYPSVDTDTFRPRAGPSAEGKPVIGWTGTFSSEPYLDLLRLVFQELARRVDYKLIVIGNFPYQLAGVDLEVLTWSGAEEVAQMQRLDIGVYPLPNDDWVLGKAGLKVIQYMAFGLPSVSSNIGTAIRQVTEGVDGFLVDTEEQWLDVLERLCRDPDLRRRVGEAGRREAVARYSRQATSAQYLTVLDAAIND</sequence>
<feature type="domain" description="Glycosyl transferase family 1" evidence="1">
    <location>
        <begin position="182"/>
        <end position="335"/>
    </location>
</feature>
<dbReference type="Proteomes" id="UP000199206">
    <property type="component" value="Unassembled WGS sequence"/>
</dbReference>
<organism evidence="3 4">
    <name type="scientific">Sphingomonas gellani</name>
    <dbReference type="NCBI Taxonomy" id="1166340"/>
    <lineage>
        <taxon>Bacteria</taxon>
        <taxon>Pseudomonadati</taxon>
        <taxon>Pseudomonadota</taxon>
        <taxon>Alphaproteobacteria</taxon>
        <taxon>Sphingomonadales</taxon>
        <taxon>Sphingomonadaceae</taxon>
        <taxon>Sphingomonas</taxon>
    </lineage>
</organism>
<dbReference type="Pfam" id="PF00534">
    <property type="entry name" value="Glycos_transf_1"/>
    <property type="match status" value="1"/>
</dbReference>
<name>A0A1H8I387_9SPHN</name>
<keyword evidence="3" id="KW-0808">Transferase</keyword>
<dbReference type="GO" id="GO:0016757">
    <property type="term" value="F:glycosyltransferase activity"/>
    <property type="evidence" value="ECO:0007669"/>
    <property type="project" value="InterPro"/>
</dbReference>
<evidence type="ECO:0000259" key="1">
    <source>
        <dbReference type="Pfam" id="PF00534"/>
    </source>
</evidence>
<dbReference type="Pfam" id="PF13579">
    <property type="entry name" value="Glyco_trans_4_4"/>
    <property type="match status" value="1"/>
</dbReference>
<dbReference type="CDD" id="cd03801">
    <property type="entry name" value="GT4_PimA-like"/>
    <property type="match status" value="1"/>
</dbReference>
<protein>
    <submittedName>
        <fullName evidence="3">Glycosyltransferase involved in cell wall bisynthesis</fullName>
    </submittedName>
</protein>
<dbReference type="STRING" id="1166340.SAMN05192583_3192"/>
<dbReference type="EMBL" id="FOCF01000009">
    <property type="protein sequence ID" value="SEN62824.1"/>
    <property type="molecule type" value="Genomic_DNA"/>
</dbReference>
<dbReference type="PANTHER" id="PTHR45947:SF3">
    <property type="entry name" value="SULFOQUINOVOSYL TRANSFERASE SQD2"/>
    <property type="match status" value="1"/>
</dbReference>
<dbReference type="InterPro" id="IPR028098">
    <property type="entry name" value="Glyco_trans_4-like_N"/>
</dbReference>
<evidence type="ECO:0000259" key="2">
    <source>
        <dbReference type="Pfam" id="PF13579"/>
    </source>
</evidence>
<keyword evidence="4" id="KW-1185">Reference proteome</keyword>
<dbReference type="PANTHER" id="PTHR45947">
    <property type="entry name" value="SULFOQUINOVOSYL TRANSFERASE SQD2"/>
    <property type="match status" value="1"/>
</dbReference>
<evidence type="ECO:0000313" key="3">
    <source>
        <dbReference type="EMBL" id="SEN62824.1"/>
    </source>
</evidence>
<reference evidence="4" key="1">
    <citation type="submission" date="2016-10" db="EMBL/GenBank/DDBJ databases">
        <authorList>
            <person name="Varghese N."/>
            <person name="Submissions S."/>
        </authorList>
    </citation>
    <scope>NUCLEOTIDE SEQUENCE [LARGE SCALE GENOMIC DNA]</scope>
    <source>
        <strain evidence="4">S6-262</strain>
    </source>
</reference>
<accession>A0A1H8I387</accession>
<dbReference type="InterPro" id="IPR001296">
    <property type="entry name" value="Glyco_trans_1"/>
</dbReference>
<evidence type="ECO:0000313" key="4">
    <source>
        <dbReference type="Proteomes" id="UP000199206"/>
    </source>
</evidence>